<dbReference type="GO" id="GO:0004519">
    <property type="term" value="F:endonuclease activity"/>
    <property type="evidence" value="ECO:0007669"/>
    <property type="project" value="UniProtKB-KW"/>
</dbReference>
<evidence type="ECO:0000313" key="6">
    <source>
        <dbReference type="EMBL" id="MBE9636547.1"/>
    </source>
</evidence>
<keyword evidence="6" id="KW-0255">Endonuclease</keyword>
<comment type="similarity">
    <text evidence="3">Belongs to the HNH nuclease family.</text>
</comment>
<evidence type="ECO:0000256" key="3">
    <source>
        <dbReference type="ARBA" id="ARBA00038412"/>
    </source>
</evidence>
<keyword evidence="1" id="KW-0540">Nuclease</keyword>
<reference evidence="6 7" key="1">
    <citation type="journal article" date="2021" name="Int. J. Syst. Evol. Microbiol.">
        <title>Salipiger mangrovisoli sp. nov., isolated from mangrove soil and the proposal for the reclassification of Paraphaeobacter pallidus as Salipiger pallidus comb. nov.</title>
        <authorList>
            <person name="Du J."/>
            <person name="Liu Y."/>
            <person name="Pei T."/>
            <person name="Deng M.R."/>
            <person name="Zhu H."/>
        </authorList>
    </citation>
    <scope>NUCLEOTIDE SEQUENCE [LARGE SCALE GENOMIC DNA]</scope>
    <source>
        <strain evidence="6 7">6D45A</strain>
    </source>
</reference>
<comment type="caution">
    <text evidence="6">The sequence shown here is derived from an EMBL/GenBank/DDBJ whole genome shotgun (WGS) entry which is preliminary data.</text>
</comment>
<sequence length="103" mass="12107">MGMRYARHGSAIYKTARWKVVRKQAKDRDDWRCVECGNRGRLEVDHIKAIRDGGAEYDLDNLQTLCIACHARKTRLEMGFPDKSPERKEWDAFLKRDLPDLEK</sequence>
<dbReference type="Pfam" id="PF01844">
    <property type="entry name" value="HNH"/>
    <property type="match status" value="1"/>
</dbReference>
<evidence type="ECO:0000256" key="4">
    <source>
        <dbReference type="ARBA" id="ARBA00040194"/>
    </source>
</evidence>
<dbReference type="InterPro" id="IPR002711">
    <property type="entry name" value="HNH"/>
</dbReference>
<dbReference type="Proteomes" id="UP000607796">
    <property type="component" value="Unassembled WGS sequence"/>
</dbReference>
<proteinExistence type="inferred from homology"/>
<dbReference type="InterPro" id="IPR003615">
    <property type="entry name" value="HNH_nuc"/>
</dbReference>
<dbReference type="CDD" id="cd00085">
    <property type="entry name" value="HNHc"/>
    <property type="match status" value="1"/>
</dbReference>
<evidence type="ECO:0000313" key="7">
    <source>
        <dbReference type="Proteomes" id="UP000607796"/>
    </source>
</evidence>
<evidence type="ECO:0000256" key="1">
    <source>
        <dbReference type="ARBA" id="ARBA00022722"/>
    </source>
</evidence>
<dbReference type="PANTHER" id="PTHR41286">
    <property type="entry name" value="HNH NUCLEASE YAJD-RELATED"/>
    <property type="match status" value="1"/>
</dbReference>
<gene>
    <name evidence="6" type="ORF">IQ782_06825</name>
</gene>
<feature type="domain" description="HNH nuclease" evidence="5">
    <location>
        <begin position="20"/>
        <end position="71"/>
    </location>
</feature>
<keyword evidence="7" id="KW-1185">Reference proteome</keyword>
<dbReference type="PANTHER" id="PTHR41286:SF1">
    <property type="entry name" value="HNH NUCLEASE YAJD-RELATED"/>
    <property type="match status" value="1"/>
</dbReference>
<name>A0ABR9WZ73_9RHOB</name>
<evidence type="ECO:0000256" key="2">
    <source>
        <dbReference type="ARBA" id="ARBA00022801"/>
    </source>
</evidence>
<protein>
    <recommendedName>
        <fullName evidence="4">Putative HNH nuclease YajD</fullName>
    </recommendedName>
</protein>
<evidence type="ECO:0000259" key="5">
    <source>
        <dbReference type="SMART" id="SM00507"/>
    </source>
</evidence>
<dbReference type="EMBL" id="JADFFK010000004">
    <property type="protein sequence ID" value="MBE9636547.1"/>
    <property type="molecule type" value="Genomic_DNA"/>
</dbReference>
<dbReference type="SMART" id="SM00507">
    <property type="entry name" value="HNHc"/>
    <property type="match status" value="1"/>
</dbReference>
<dbReference type="Gene3D" id="1.10.30.50">
    <property type="match status" value="1"/>
</dbReference>
<keyword evidence="2" id="KW-0378">Hydrolase</keyword>
<organism evidence="6 7">
    <name type="scientific">Salipiger mangrovisoli</name>
    <dbReference type="NCBI Taxonomy" id="2865933"/>
    <lineage>
        <taxon>Bacteria</taxon>
        <taxon>Pseudomonadati</taxon>
        <taxon>Pseudomonadota</taxon>
        <taxon>Alphaproteobacteria</taxon>
        <taxon>Rhodobacterales</taxon>
        <taxon>Roseobacteraceae</taxon>
        <taxon>Salipiger</taxon>
    </lineage>
</organism>
<accession>A0ABR9WZ73</accession>